<feature type="binding site" evidence="1">
    <location>
        <position position="60"/>
    </location>
    <ligand>
        <name>Mg(2+)</name>
        <dbReference type="ChEBI" id="CHEBI:18420"/>
        <label>1</label>
    </ligand>
</feature>
<dbReference type="Proteomes" id="UP000310458">
    <property type="component" value="Unassembled WGS sequence"/>
</dbReference>
<dbReference type="GO" id="GO:0009228">
    <property type="term" value="P:thiamine biosynthetic process"/>
    <property type="evidence" value="ECO:0007669"/>
    <property type="project" value="UniProtKB-KW"/>
</dbReference>
<feature type="binding site" evidence="1">
    <location>
        <position position="254"/>
    </location>
    <ligand>
        <name>Mg(2+)</name>
        <dbReference type="ChEBI" id="CHEBI:18420"/>
        <label>5</label>
    </ligand>
</feature>
<dbReference type="Gene3D" id="3.90.650.10">
    <property type="entry name" value="PurM-like C-terminal domain"/>
    <property type="match status" value="1"/>
</dbReference>
<dbReference type="InterPro" id="IPR036921">
    <property type="entry name" value="PurM-like_N_sf"/>
</dbReference>
<evidence type="ECO:0000256" key="1">
    <source>
        <dbReference type="HAMAP-Rule" id="MF_02128"/>
    </source>
</evidence>
<feature type="binding site" evidence="1">
    <location>
        <position position="44"/>
    </location>
    <ligand>
        <name>Mg(2+)</name>
        <dbReference type="ChEBI" id="CHEBI:18420"/>
        <label>4</label>
    </ligand>
</feature>
<feature type="binding site" evidence="1">
    <location>
        <position position="96"/>
    </location>
    <ligand>
        <name>Mg(2+)</name>
        <dbReference type="ChEBI" id="CHEBI:18420"/>
        <label>3</label>
    </ligand>
</feature>
<keyword evidence="1" id="KW-0460">Magnesium</keyword>
<feature type="binding site" evidence="1">
    <location>
        <position position="96"/>
    </location>
    <ligand>
        <name>Mg(2+)</name>
        <dbReference type="ChEBI" id="CHEBI:18420"/>
        <label>4</label>
    </ligand>
</feature>
<comment type="similarity">
    <text evidence="1">Belongs to the thiamine-monophosphate kinase family.</text>
</comment>
<dbReference type="GO" id="GO:0009030">
    <property type="term" value="F:thiamine-phosphate kinase activity"/>
    <property type="evidence" value="ECO:0007669"/>
    <property type="project" value="UniProtKB-UniRule"/>
</dbReference>
<dbReference type="InterPro" id="IPR036676">
    <property type="entry name" value="PurM-like_C_sf"/>
</dbReference>
<feature type="binding site" evidence="1">
    <location>
        <position position="44"/>
    </location>
    <ligand>
        <name>Mg(2+)</name>
        <dbReference type="ChEBI" id="CHEBI:18420"/>
        <label>3</label>
    </ligand>
</feature>
<dbReference type="AlphaFoldDB" id="A0A5R9BN59"/>
<dbReference type="GO" id="GO:0005524">
    <property type="term" value="F:ATP binding"/>
    <property type="evidence" value="ECO:0007669"/>
    <property type="project" value="UniProtKB-UniRule"/>
</dbReference>
<keyword evidence="1" id="KW-0067">ATP-binding</keyword>
<gene>
    <name evidence="1 4" type="primary">thiL</name>
    <name evidence="4" type="ORF">FEF26_00635</name>
</gene>
<sequence length="356" mass="37312">MTSMPHDPLTVSQAGEDAVVEVLRRVIDPHNAGRPGLFLGPGDDAAVLTCFSAQTVITTDTLSEGQDFRRQWWAGSPAKEWPQDVGTKAAAQNLSDLNAMAATPTALLISLTLPPEFSVDWVRDFYQGVVRACSQTGAQQCVVAGGDLGSGPEMSVTITALGEPREKGRLLKRDGARAGDVLAVSGVLGYAAAGLALLEQSMKPVSSEPAAHAWEALTGIAAQCVAAQKRPQPPLTAGVTAVRAQASAGMDLSDGLMRDCSRLARASDVRITFDDAALAAEARVLEPVARQLGLSDSVCRDWVLTGGEDFALLAAFPPEVPLPEGFRRLGSIESGPAGVSAETLGTHRGWDSMRSE</sequence>
<feature type="binding site" evidence="1">
    <location>
        <position position="308"/>
    </location>
    <ligand>
        <name>substrate</name>
    </ligand>
</feature>
<feature type="domain" description="PurM-like N-terminal" evidence="3">
    <location>
        <begin position="42"/>
        <end position="162"/>
    </location>
</feature>
<dbReference type="InterPro" id="IPR016188">
    <property type="entry name" value="PurM-like_N"/>
</dbReference>
<keyword evidence="1" id="KW-0547">Nucleotide-binding</keyword>
<proteinExistence type="inferred from homology"/>
<feature type="binding site" evidence="1">
    <location>
        <position position="60"/>
    </location>
    <ligand>
        <name>Mg(2+)</name>
        <dbReference type="ChEBI" id="CHEBI:18420"/>
        <label>2</label>
    </ligand>
</feature>
<keyword evidence="1 4" id="KW-0808">Transferase</keyword>
<dbReference type="EC" id="2.7.4.16" evidence="1"/>
<comment type="catalytic activity">
    <reaction evidence="1">
        <text>thiamine phosphate + ATP = thiamine diphosphate + ADP</text>
        <dbReference type="Rhea" id="RHEA:15913"/>
        <dbReference type="ChEBI" id="CHEBI:30616"/>
        <dbReference type="ChEBI" id="CHEBI:37575"/>
        <dbReference type="ChEBI" id="CHEBI:58937"/>
        <dbReference type="ChEBI" id="CHEBI:456216"/>
        <dbReference type="EC" id="2.7.4.16"/>
    </reaction>
</comment>
<comment type="miscellaneous">
    <text evidence="1">Reaction mechanism of ThiL seems to utilize a direct, inline transfer of the gamma-phosphate of ATP to TMP rather than a phosphorylated enzyme intermediate.</text>
</comment>
<dbReference type="Pfam" id="PF00586">
    <property type="entry name" value="AIRS"/>
    <property type="match status" value="1"/>
</dbReference>
<dbReference type="SUPFAM" id="SSF55326">
    <property type="entry name" value="PurM N-terminal domain-like"/>
    <property type="match status" value="1"/>
</dbReference>
<feature type="binding site" evidence="1">
    <location>
        <position position="58"/>
    </location>
    <ligand>
        <name>Mg(2+)</name>
        <dbReference type="ChEBI" id="CHEBI:18420"/>
        <label>4</label>
    </ligand>
</feature>
<feature type="binding site" evidence="1">
    <location>
        <position position="96"/>
    </location>
    <ligand>
        <name>Mg(2+)</name>
        <dbReference type="ChEBI" id="CHEBI:18420"/>
        <label>2</label>
    </ligand>
</feature>
<feature type="binding site" evidence="1">
    <location>
        <position position="67"/>
    </location>
    <ligand>
        <name>substrate</name>
    </ligand>
</feature>
<dbReference type="SUPFAM" id="SSF56042">
    <property type="entry name" value="PurM C-terminal domain-like"/>
    <property type="match status" value="1"/>
</dbReference>
<dbReference type="HAMAP" id="MF_02128">
    <property type="entry name" value="TMP_kinase"/>
    <property type="match status" value="1"/>
</dbReference>
<feature type="binding site" evidence="1">
    <location>
        <position position="126"/>
    </location>
    <ligand>
        <name>ATP</name>
        <dbReference type="ChEBI" id="CHEBI:30616"/>
    </ligand>
</feature>
<accession>A0A5R9BN59</accession>
<dbReference type="UniPathway" id="UPA00060">
    <property type="reaction ID" value="UER00142"/>
</dbReference>
<evidence type="ECO:0000313" key="5">
    <source>
        <dbReference type="Proteomes" id="UP000310458"/>
    </source>
</evidence>
<dbReference type="PANTHER" id="PTHR30270:SF0">
    <property type="entry name" value="THIAMINE-MONOPHOSPHATE KINASE"/>
    <property type="match status" value="1"/>
</dbReference>
<name>A0A5R9BN59_9MICC</name>
<dbReference type="Gene3D" id="3.30.1330.10">
    <property type="entry name" value="PurM-like, N-terminal domain"/>
    <property type="match status" value="1"/>
</dbReference>
<dbReference type="CDD" id="cd02194">
    <property type="entry name" value="ThiL"/>
    <property type="match status" value="1"/>
</dbReference>
<keyword evidence="5" id="KW-1185">Reference proteome</keyword>
<feature type="region of interest" description="Disordered" evidence="2">
    <location>
        <begin position="337"/>
        <end position="356"/>
    </location>
</feature>
<evidence type="ECO:0000256" key="2">
    <source>
        <dbReference type="SAM" id="MobiDB-lite"/>
    </source>
</evidence>
<keyword evidence="1 4" id="KW-0418">Kinase</keyword>
<dbReference type="PANTHER" id="PTHR30270">
    <property type="entry name" value="THIAMINE-MONOPHOSPHATE KINASE"/>
    <property type="match status" value="1"/>
</dbReference>
<comment type="caution">
    <text evidence="4">The sequence shown here is derived from an EMBL/GenBank/DDBJ whole genome shotgun (WGS) entry which is preliminary data.</text>
</comment>
<dbReference type="GO" id="GO:0000287">
    <property type="term" value="F:magnesium ion binding"/>
    <property type="evidence" value="ECO:0007669"/>
    <property type="project" value="UniProtKB-UniRule"/>
</dbReference>
<keyword evidence="1" id="KW-0784">Thiamine biosynthesis</keyword>
<dbReference type="NCBIfam" id="TIGR01379">
    <property type="entry name" value="thiL"/>
    <property type="match status" value="1"/>
</dbReference>
<feature type="binding site" evidence="1">
    <location>
        <position position="251"/>
    </location>
    <ligand>
        <name>Mg(2+)</name>
        <dbReference type="ChEBI" id="CHEBI:18420"/>
        <label>3</label>
    </ligand>
</feature>
<feature type="binding site" evidence="1">
    <location>
        <position position="147"/>
    </location>
    <ligand>
        <name>Mg(2+)</name>
        <dbReference type="ChEBI" id="CHEBI:18420"/>
        <label>1</label>
    </ligand>
</feature>
<evidence type="ECO:0000259" key="3">
    <source>
        <dbReference type="Pfam" id="PF00586"/>
    </source>
</evidence>
<feature type="binding site" evidence="1">
    <location>
        <position position="350"/>
    </location>
    <ligand>
        <name>substrate</name>
    </ligand>
</feature>
<reference evidence="4 5" key="1">
    <citation type="submission" date="2019-05" db="EMBL/GenBank/DDBJ databases">
        <title>Nesterenkonia sp. GY074 isolated from the Southern Atlantic Ocean.</title>
        <authorList>
            <person name="Zhang G."/>
        </authorList>
    </citation>
    <scope>NUCLEOTIDE SEQUENCE [LARGE SCALE GENOMIC DNA]</scope>
    <source>
        <strain evidence="4 5">GY074</strain>
    </source>
</reference>
<dbReference type="EMBL" id="VAVZ01000001">
    <property type="protein sequence ID" value="TLQ01512.1"/>
    <property type="molecule type" value="Genomic_DNA"/>
</dbReference>
<feature type="binding site" evidence="1">
    <location>
        <begin position="146"/>
        <end position="147"/>
    </location>
    <ligand>
        <name>ATP</name>
        <dbReference type="ChEBI" id="CHEBI:30616"/>
    </ligand>
</feature>
<feature type="binding site" evidence="1">
    <location>
        <position position="253"/>
    </location>
    <ligand>
        <name>ATP</name>
        <dbReference type="ChEBI" id="CHEBI:30616"/>
    </ligand>
</feature>
<dbReference type="PIRSF" id="PIRSF005303">
    <property type="entry name" value="Thiam_monoph_kin"/>
    <property type="match status" value="1"/>
</dbReference>
<dbReference type="OrthoDB" id="9802811at2"/>
<feature type="binding site" evidence="1">
    <location>
        <position position="173"/>
    </location>
    <ligand>
        <name>ATP</name>
        <dbReference type="ChEBI" id="CHEBI:30616"/>
    </ligand>
</feature>
<feature type="binding site" evidence="1">
    <location>
        <position position="59"/>
    </location>
    <ligand>
        <name>Mg(2+)</name>
        <dbReference type="ChEBI" id="CHEBI:18420"/>
        <label>1</label>
    </ligand>
</feature>
<comment type="function">
    <text evidence="1">Catalyzes the ATP-dependent phosphorylation of thiamine-monophosphate (TMP) to form thiamine-pyrophosphate (TPP), the active form of vitamin B1.</text>
</comment>
<comment type="pathway">
    <text evidence="1">Cofactor biosynthesis; thiamine diphosphate biosynthesis; thiamine diphosphate from thiamine phosphate: step 1/1.</text>
</comment>
<protein>
    <recommendedName>
        <fullName evidence="1">Thiamine-monophosphate kinase</fullName>
        <shortName evidence="1">TMP kinase</shortName>
        <shortName evidence="1">Thiamine-phosphate kinase</shortName>
        <ecNumber evidence="1">2.7.4.16</ecNumber>
    </recommendedName>
</protein>
<dbReference type="GO" id="GO:0009229">
    <property type="term" value="P:thiamine diphosphate biosynthetic process"/>
    <property type="evidence" value="ECO:0007669"/>
    <property type="project" value="UniProtKB-UniRule"/>
</dbReference>
<dbReference type="InterPro" id="IPR006283">
    <property type="entry name" value="ThiL-like"/>
</dbReference>
<organism evidence="4 5">
    <name type="scientific">Nesterenkonia salmonea</name>
    <dbReference type="NCBI Taxonomy" id="1804987"/>
    <lineage>
        <taxon>Bacteria</taxon>
        <taxon>Bacillati</taxon>
        <taxon>Actinomycetota</taxon>
        <taxon>Actinomycetes</taxon>
        <taxon>Micrococcales</taxon>
        <taxon>Micrococcaceae</taxon>
        <taxon>Nesterenkonia</taxon>
    </lineage>
</organism>
<keyword evidence="1" id="KW-0479">Metal-binding</keyword>
<evidence type="ECO:0000313" key="4">
    <source>
        <dbReference type="EMBL" id="TLQ01512.1"/>
    </source>
</evidence>